<gene>
    <name evidence="1" type="ORF">SAMN05421638_1741</name>
</gene>
<evidence type="ECO:0000313" key="1">
    <source>
        <dbReference type="EMBL" id="SFI99394.1"/>
    </source>
</evidence>
<dbReference type="PROSITE" id="PS51257">
    <property type="entry name" value="PROKAR_LIPOPROTEIN"/>
    <property type="match status" value="1"/>
</dbReference>
<dbReference type="Proteomes" id="UP000242560">
    <property type="component" value="Unassembled WGS sequence"/>
</dbReference>
<sequence length="466" mass="51956">MNSYKTILATVFFLLLAVLSCTRDDIEFENPSKLLRVSADTVFLDTVYNQVRSETYAVKLYNDENKDVLIPEISLKKGENSLYRINVDGKSGTTFREVPLRKKDSLYIFVEIAPVANAPEAIAEDFISVKSAAGTQEITLFSVVQDAEFFIENKTNPNILTENTTWNNEKAKIIFGDLTLASGKTLDIKKGTKVYFFKNSGLKISKNATLNITGDLGNEVIFRGDRNDPRYDTIPKNWNRISLDENAKLNMNYVKIFGGTRGLELNHATANIENSIIHTHQEYGVYAVNSVVTTKNLVMNNCGEADFGIFKGGTYNIIHSTLANYWDLNPSLPALGLYATNEFNNGTSPEQGALTLNIRNSIIYNKRENAIVFKPTSGQIFNYQIQNSLLKYGTNAGFNFDSNQNVINSLKNEDPKFQNYFTEKLNLRLKDDSPAKGKGNTAVAATVALDIVKVSRLVNPSLGAYQ</sequence>
<organism evidence="1 2">
    <name type="scientific">Kaistella treverensis</name>
    <dbReference type="NCBI Taxonomy" id="631455"/>
    <lineage>
        <taxon>Bacteria</taxon>
        <taxon>Pseudomonadati</taxon>
        <taxon>Bacteroidota</taxon>
        <taxon>Flavobacteriia</taxon>
        <taxon>Flavobacteriales</taxon>
        <taxon>Weeksellaceae</taxon>
        <taxon>Chryseobacterium group</taxon>
        <taxon>Kaistella</taxon>
    </lineage>
</organism>
<accession>A0A1I3MQI7</accession>
<evidence type="ECO:0008006" key="3">
    <source>
        <dbReference type="Google" id="ProtNLM"/>
    </source>
</evidence>
<dbReference type="EMBL" id="FORQ01000003">
    <property type="protein sequence ID" value="SFI99394.1"/>
    <property type="molecule type" value="Genomic_DNA"/>
</dbReference>
<proteinExistence type="predicted"/>
<dbReference type="InterPro" id="IPR011050">
    <property type="entry name" value="Pectin_lyase_fold/virulence"/>
</dbReference>
<name>A0A1I3MQI7_9FLAO</name>
<protein>
    <recommendedName>
        <fullName evidence="3">Right-handed parallel beta-helix repeat-containing protein</fullName>
    </recommendedName>
</protein>
<evidence type="ECO:0000313" key="2">
    <source>
        <dbReference type="Proteomes" id="UP000242560"/>
    </source>
</evidence>
<dbReference type="SUPFAM" id="SSF51126">
    <property type="entry name" value="Pectin lyase-like"/>
    <property type="match status" value="1"/>
</dbReference>
<dbReference type="RefSeq" id="WP_233701929.1">
    <property type="nucleotide sequence ID" value="NZ_FORQ01000003.1"/>
</dbReference>
<keyword evidence="2" id="KW-1185">Reference proteome</keyword>
<dbReference type="AlphaFoldDB" id="A0A1I3MQI7"/>
<reference evidence="2" key="1">
    <citation type="submission" date="2016-10" db="EMBL/GenBank/DDBJ databases">
        <authorList>
            <person name="Varghese N."/>
            <person name="Submissions S."/>
        </authorList>
    </citation>
    <scope>NUCLEOTIDE SEQUENCE [LARGE SCALE GENOMIC DNA]</scope>
    <source>
        <strain evidence="2">DSM 22251</strain>
    </source>
</reference>